<feature type="domain" description="eRF1/Pelota-like N-terminal" evidence="8">
    <location>
        <begin position="5"/>
        <end position="141"/>
    </location>
</feature>
<evidence type="ECO:0000259" key="8">
    <source>
        <dbReference type="SMART" id="SM01194"/>
    </source>
</evidence>
<dbReference type="RefSeq" id="XP_021806056.1">
    <property type="nucleotide sequence ID" value="XM_021950364.1"/>
</dbReference>
<dbReference type="NCBIfam" id="TIGR03676">
    <property type="entry name" value="aRF1_eRF1"/>
    <property type="match status" value="1"/>
</dbReference>
<evidence type="ECO:0000256" key="4">
    <source>
        <dbReference type="ARBA" id="ARBA00022490"/>
    </source>
</evidence>
<evidence type="ECO:0000256" key="2">
    <source>
        <dbReference type="ARBA" id="ARBA00005326"/>
    </source>
</evidence>
<dbReference type="SUPFAM" id="SSF53137">
    <property type="entry name" value="Translational machinery components"/>
    <property type="match status" value="1"/>
</dbReference>
<evidence type="ECO:0000256" key="3">
    <source>
        <dbReference type="ARBA" id="ARBA00011520"/>
    </source>
</evidence>
<dbReference type="InterPro" id="IPR005142">
    <property type="entry name" value="eRF1_3"/>
</dbReference>
<dbReference type="FunFam" id="3.30.960.10:FF:000003">
    <property type="entry name" value="Peptide chain release factor subunit 1"/>
    <property type="match status" value="1"/>
</dbReference>
<keyword evidence="6" id="KW-0648">Protein biosynthesis</keyword>
<dbReference type="InterPro" id="IPR024049">
    <property type="entry name" value="eRF1_1_sf"/>
</dbReference>
<comment type="subunit">
    <text evidence="3">Heterodimer of two subunits, one of which binds GTP.</text>
</comment>
<dbReference type="SUPFAM" id="SSF55481">
    <property type="entry name" value="N-terminal domain of eukaryotic peptide chain release factor subunit 1, ERF1"/>
    <property type="match status" value="1"/>
</dbReference>
<dbReference type="Pfam" id="PF03464">
    <property type="entry name" value="eRF1_2"/>
    <property type="match status" value="1"/>
</dbReference>
<dbReference type="InterPro" id="IPR005140">
    <property type="entry name" value="eRF1_Pelota-like_N"/>
</dbReference>
<dbReference type="InterPro" id="IPR042226">
    <property type="entry name" value="eFR1_2_sf"/>
</dbReference>
<dbReference type="Pfam" id="PF03463">
    <property type="entry name" value="eRF1_1"/>
    <property type="match status" value="1"/>
</dbReference>
<dbReference type="PANTHER" id="PTHR10113">
    <property type="entry name" value="PEPTIDE CHAIN RELEASE FACTOR SUBUNIT 1"/>
    <property type="match status" value="1"/>
</dbReference>
<evidence type="ECO:0000313" key="9">
    <source>
        <dbReference type="Proteomes" id="UP000515124"/>
    </source>
</evidence>
<evidence type="ECO:0000256" key="5">
    <source>
        <dbReference type="ARBA" id="ARBA00022604"/>
    </source>
</evidence>
<evidence type="ECO:0000313" key="10">
    <source>
        <dbReference type="RefSeq" id="XP_021806056.1"/>
    </source>
</evidence>
<dbReference type="Proteomes" id="UP000515124">
    <property type="component" value="Unplaced"/>
</dbReference>
<name>A0A6P5RY42_PRUAV</name>
<proteinExistence type="inferred from homology"/>
<evidence type="ECO:0000256" key="7">
    <source>
        <dbReference type="ARBA" id="ARBA00045523"/>
    </source>
</evidence>
<dbReference type="GeneID" id="110750094"/>
<dbReference type="Gene3D" id="3.30.960.10">
    <property type="entry name" value="eRF1 domain 1"/>
    <property type="match status" value="1"/>
</dbReference>
<protein>
    <submittedName>
        <fullName evidence="10">Eukaryotic peptide chain release factor subunit 1-3-like</fullName>
    </submittedName>
</protein>
<dbReference type="InterPro" id="IPR029064">
    <property type="entry name" value="Ribosomal_eL30-like_sf"/>
</dbReference>
<evidence type="ECO:0000256" key="1">
    <source>
        <dbReference type="ARBA" id="ARBA00004496"/>
    </source>
</evidence>
<dbReference type="GO" id="GO:0005737">
    <property type="term" value="C:cytoplasm"/>
    <property type="evidence" value="ECO:0007669"/>
    <property type="project" value="UniProtKB-SubCell"/>
</dbReference>
<comment type="subcellular location">
    <subcellularLocation>
        <location evidence="1">Cytoplasm</location>
    </subcellularLocation>
</comment>
<sequence length="520" mass="57652">MEDRHETPDKNIELWKIKKLIKGLEAARGNGTSMISLIVPPRDKIPQVAKMLSEELGSASNIKSRVNRQSVQGAIASAQQRLKLYNKVPPNGLVLYTGTIVTEDGKEKKITIDFEPSKPINVSLYLCDNKFHIEALTVLLESDEKFGFIIMDGKESLFGTLSGNVREVLHRYLVHLPKKHARGGQSAARFARIGQEARDNHVTKTAELATNLFIDPATNQPNVKGLILAGSADFKTKLSESGRFDPRLQAKILKVVDISYGGEEGFNQAIKMSQEILSNVKFIQEQHLLGKYFEEVNQDTGKYVVGVDDTLKALEMGAIKILIVYENLEINRYVLKNSKTEEIFVKQLNEEEENNQSNFRDPVTSDQLEIQEKMSLLEWLADEYKSFGCTLEFVTNKSQEGSQFCRGFGGIGGILRYQLDMRSFDEFADDEDIASSSSPGKLDMVIASKSQKGGVGKSCTKVVAAPPESYSKNLSGLIKGTALLSDPEKLDVVISSGSQKGLDRTIIQNEDIMQRAASFG</sequence>
<dbReference type="Gene3D" id="3.30.420.60">
    <property type="entry name" value="eRF1 domain 2"/>
    <property type="match status" value="1"/>
</dbReference>
<keyword evidence="9" id="KW-1185">Reference proteome</keyword>
<keyword evidence="4" id="KW-0963">Cytoplasm</keyword>
<accession>A0A6P5RY42</accession>
<comment type="function">
    <text evidence="7">Directs the termination of nascent peptide synthesis (translation) in response to the termination codons UAA, UAG and UGA. Modulates plant growth and development.</text>
</comment>
<reference evidence="10" key="1">
    <citation type="submission" date="2025-08" db="UniProtKB">
        <authorList>
            <consortium name="RefSeq"/>
        </authorList>
    </citation>
    <scope>IDENTIFICATION</scope>
</reference>
<keyword evidence="5" id="KW-0341">Growth regulation</keyword>
<dbReference type="Gene3D" id="3.30.1330.30">
    <property type="match status" value="1"/>
</dbReference>
<organism evidence="9 10">
    <name type="scientific">Prunus avium</name>
    <name type="common">Cherry</name>
    <name type="synonym">Cerasus avium</name>
    <dbReference type="NCBI Taxonomy" id="42229"/>
    <lineage>
        <taxon>Eukaryota</taxon>
        <taxon>Viridiplantae</taxon>
        <taxon>Streptophyta</taxon>
        <taxon>Embryophyta</taxon>
        <taxon>Tracheophyta</taxon>
        <taxon>Spermatophyta</taxon>
        <taxon>Magnoliopsida</taxon>
        <taxon>eudicotyledons</taxon>
        <taxon>Gunneridae</taxon>
        <taxon>Pentapetalae</taxon>
        <taxon>rosids</taxon>
        <taxon>fabids</taxon>
        <taxon>Rosales</taxon>
        <taxon>Rosaceae</taxon>
        <taxon>Amygdaloideae</taxon>
        <taxon>Amygdaleae</taxon>
        <taxon>Prunus</taxon>
    </lineage>
</organism>
<dbReference type="InterPro" id="IPR005141">
    <property type="entry name" value="eRF1_2"/>
</dbReference>
<evidence type="ECO:0000256" key="6">
    <source>
        <dbReference type="ARBA" id="ARBA00022917"/>
    </source>
</evidence>
<dbReference type="SUPFAM" id="SSF55315">
    <property type="entry name" value="L30e-like"/>
    <property type="match status" value="1"/>
</dbReference>
<dbReference type="KEGG" id="pavi:110750094"/>
<dbReference type="InterPro" id="IPR004403">
    <property type="entry name" value="Peptide_chain-rel_eRF1/aRF1"/>
</dbReference>
<dbReference type="AlphaFoldDB" id="A0A6P5RY42"/>
<dbReference type="SMART" id="SM01194">
    <property type="entry name" value="eRF1_1"/>
    <property type="match status" value="1"/>
</dbReference>
<dbReference type="GO" id="GO:0003747">
    <property type="term" value="F:translation release factor activity"/>
    <property type="evidence" value="ECO:0007669"/>
    <property type="project" value="InterPro"/>
</dbReference>
<dbReference type="FunFam" id="3.30.1330.30:FF:000006">
    <property type="entry name" value="Peptide chain release factor subunit 1"/>
    <property type="match status" value="1"/>
</dbReference>
<gene>
    <name evidence="10" type="primary">LOC110750094</name>
</gene>
<dbReference type="Pfam" id="PF03465">
    <property type="entry name" value="eRF1_3"/>
    <property type="match status" value="1"/>
</dbReference>
<comment type="similarity">
    <text evidence="2">Belongs to the eukaryotic release factor 1 family.</text>
</comment>